<dbReference type="GO" id="GO:0055085">
    <property type="term" value="P:transmembrane transport"/>
    <property type="evidence" value="ECO:0007669"/>
    <property type="project" value="InterPro"/>
</dbReference>
<gene>
    <name evidence="9" type="ORF">L0N08_10365</name>
</gene>
<dbReference type="GO" id="GO:0005886">
    <property type="term" value="C:plasma membrane"/>
    <property type="evidence" value="ECO:0007669"/>
    <property type="project" value="UniProtKB-SubCell"/>
</dbReference>
<evidence type="ECO:0000256" key="5">
    <source>
        <dbReference type="ARBA" id="ARBA00022989"/>
    </source>
</evidence>
<sequence>MMVIKKGEIWKSLGIGLSVILTVCWLFPYIYVICCSFKPGTEVIAVPPSFFPKVFSVESFLNLLERMDALKYLLNSLSVSLASTIIALLLGSLAAYAIQRSGAKLSVILVVLVLCLKMIPTSSIVVPIYELICNLGLYDTRIALVIVYAAINMPFVMWTMLSFYEGIPTTLDEAAFVDGASSLQTFSKVILPICRPGLATAFIFTLFLAWNDFLIALLLTSTNAKTFTVGLAGFLSAYNLDLGPMCAGAFLFSFPVMVISLAAQKYIVQGMTAGAVKG</sequence>
<feature type="domain" description="ABC transmembrane type-1" evidence="8">
    <location>
        <begin position="73"/>
        <end position="263"/>
    </location>
</feature>
<evidence type="ECO:0000256" key="6">
    <source>
        <dbReference type="ARBA" id="ARBA00023136"/>
    </source>
</evidence>
<organism evidence="9 10">
    <name type="scientific">Enterocloster aldenensis</name>
    <dbReference type="NCBI Taxonomy" id="358742"/>
    <lineage>
        <taxon>Bacteria</taxon>
        <taxon>Bacillati</taxon>
        <taxon>Bacillota</taxon>
        <taxon>Clostridia</taxon>
        <taxon>Lachnospirales</taxon>
        <taxon>Lachnospiraceae</taxon>
        <taxon>Enterocloster</taxon>
    </lineage>
</organism>
<dbReference type="CDD" id="cd06261">
    <property type="entry name" value="TM_PBP2"/>
    <property type="match status" value="1"/>
</dbReference>
<dbReference type="SUPFAM" id="SSF161098">
    <property type="entry name" value="MetI-like"/>
    <property type="match status" value="1"/>
</dbReference>
<evidence type="ECO:0000256" key="2">
    <source>
        <dbReference type="ARBA" id="ARBA00022448"/>
    </source>
</evidence>
<accession>A0AAW5BYZ4</accession>
<feature type="transmembrane region" description="Helical" evidence="7">
    <location>
        <begin position="12"/>
        <end position="31"/>
    </location>
</feature>
<feature type="transmembrane region" description="Helical" evidence="7">
    <location>
        <begin position="242"/>
        <end position="263"/>
    </location>
</feature>
<dbReference type="Proteomes" id="UP001299608">
    <property type="component" value="Unassembled WGS sequence"/>
</dbReference>
<dbReference type="Pfam" id="PF00528">
    <property type="entry name" value="BPD_transp_1"/>
    <property type="match status" value="1"/>
</dbReference>
<dbReference type="InterPro" id="IPR000515">
    <property type="entry name" value="MetI-like"/>
</dbReference>
<comment type="similarity">
    <text evidence="7">Belongs to the binding-protein-dependent transport system permease family.</text>
</comment>
<dbReference type="EMBL" id="JAKNGE010000011">
    <property type="protein sequence ID" value="MCG4745815.1"/>
    <property type="molecule type" value="Genomic_DNA"/>
</dbReference>
<feature type="transmembrane region" description="Helical" evidence="7">
    <location>
        <begin position="72"/>
        <end position="98"/>
    </location>
</feature>
<dbReference type="InterPro" id="IPR050901">
    <property type="entry name" value="BP-dep_ABC_trans_perm"/>
</dbReference>
<dbReference type="PANTHER" id="PTHR32243:SF18">
    <property type="entry name" value="INNER MEMBRANE ABC TRANSPORTER PERMEASE PROTEIN YCJP"/>
    <property type="match status" value="1"/>
</dbReference>
<reference evidence="9" key="1">
    <citation type="submission" date="2022-01" db="EMBL/GenBank/DDBJ databases">
        <title>Collection of gut derived symbiotic bacterial strains cultured from healthy donors.</title>
        <authorList>
            <person name="Lin H."/>
            <person name="Kohout C."/>
            <person name="Waligurski E."/>
            <person name="Pamer E.G."/>
        </authorList>
    </citation>
    <scope>NUCLEOTIDE SEQUENCE</scope>
    <source>
        <strain evidence="9">DFI.6.55</strain>
    </source>
</reference>
<evidence type="ECO:0000256" key="7">
    <source>
        <dbReference type="RuleBase" id="RU363032"/>
    </source>
</evidence>
<evidence type="ECO:0000259" key="8">
    <source>
        <dbReference type="PROSITE" id="PS50928"/>
    </source>
</evidence>
<keyword evidence="4 7" id="KW-0812">Transmembrane</keyword>
<name>A0AAW5BYZ4_9FIRM</name>
<keyword evidence="6 7" id="KW-0472">Membrane</keyword>
<comment type="subcellular location">
    <subcellularLocation>
        <location evidence="1 7">Cell membrane</location>
        <topology evidence="1 7">Multi-pass membrane protein</topology>
    </subcellularLocation>
</comment>
<keyword evidence="5 7" id="KW-1133">Transmembrane helix</keyword>
<dbReference type="Gene3D" id="1.10.3720.10">
    <property type="entry name" value="MetI-like"/>
    <property type="match status" value="1"/>
</dbReference>
<feature type="transmembrane region" description="Helical" evidence="7">
    <location>
        <begin position="141"/>
        <end position="161"/>
    </location>
</feature>
<dbReference type="PROSITE" id="PS50928">
    <property type="entry name" value="ABC_TM1"/>
    <property type="match status" value="1"/>
</dbReference>
<evidence type="ECO:0000256" key="1">
    <source>
        <dbReference type="ARBA" id="ARBA00004651"/>
    </source>
</evidence>
<dbReference type="AlphaFoldDB" id="A0AAW5BYZ4"/>
<keyword evidence="3" id="KW-1003">Cell membrane</keyword>
<evidence type="ECO:0000313" key="10">
    <source>
        <dbReference type="Proteomes" id="UP001299608"/>
    </source>
</evidence>
<protein>
    <submittedName>
        <fullName evidence="9">Carbohydrate ABC transporter permease</fullName>
    </submittedName>
</protein>
<evidence type="ECO:0000313" key="9">
    <source>
        <dbReference type="EMBL" id="MCG4745815.1"/>
    </source>
</evidence>
<feature type="transmembrane region" description="Helical" evidence="7">
    <location>
        <begin position="198"/>
        <end position="222"/>
    </location>
</feature>
<keyword evidence="2 7" id="KW-0813">Transport</keyword>
<comment type="caution">
    <text evidence="9">The sequence shown here is derived from an EMBL/GenBank/DDBJ whole genome shotgun (WGS) entry which is preliminary data.</text>
</comment>
<proteinExistence type="inferred from homology"/>
<dbReference type="InterPro" id="IPR035906">
    <property type="entry name" value="MetI-like_sf"/>
</dbReference>
<dbReference type="PANTHER" id="PTHR32243">
    <property type="entry name" value="MALTOSE TRANSPORT SYSTEM PERMEASE-RELATED"/>
    <property type="match status" value="1"/>
</dbReference>
<evidence type="ECO:0000256" key="4">
    <source>
        <dbReference type="ARBA" id="ARBA00022692"/>
    </source>
</evidence>
<dbReference type="RefSeq" id="WP_238053525.1">
    <property type="nucleotide sequence ID" value="NZ_JAKNGE010000011.1"/>
</dbReference>
<feature type="transmembrane region" description="Helical" evidence="7">
    <location>
        <begin position="105"/>
        <end position="129"/>
    </location>
</feature>
<evidence type="ECO:0000256" key="3">
    <source>
        <dbReference type="ARBA" id="ARBA00022475"/>
    </source>
</evidence>